<gene>
    <name evidence="2" type="ORF">Homavirus24_8</name>
</gene>
<feature type="transmembrane region" description="Helical" evidence="1">
    <location>
        <begin position="20"/>
        <end position="38"/>
    </location>
</feature>
<organism evidence="2">
    <name type="scientific">Homavirus sp</name>
    <dbReference type="NCBI Taxonomy" id="2487769"/>
    <lineage>
        <taxon>Viruses</taxon>
        <taxon>Varidnaviria</taxon>
        <taxon>Bamfordvirae</taxon>
        <taxon>Nucleocytoviricota</taxon>
        <taxon>Megaviricetes</taxon>
        <taxon>Imitervirales</taxon>
        <taxon>Mimiviridae</taxon>
        <taxon>Klosneuvirinae</taxon>
    </lineage>
</organism>
<keyword evidence="1" id="KW-0812">Transmembrane</keyword>
<evidence type="ECO:0000256" key="1">
    <source>
        <dbReference type="SAM" id="Phobius"/>
    </source>
</evidence>
<dbReference type="EMBL" id="MK072355">
    <property type="protein sequence ID" value="AYV82285.1"/>
    <property type="molecule type" value="Genomic_DNA"/>
</dbReference>
<sequence>MLGLSHNNLTVSKLLVIPAYAHAIIKGVLLVPVWFTLAPQLNNNSTVSNELQLCVFATANINGVQPAPFSFSNSFG</sequence>
<name>A0A3G5A4W7_9VIRU</name>
<proteinExistence type="predicted"/>
<protein>
    <submittedName>
        <fullName evidence="2">Uncharacterized protein</fullName>
    </submittedName>
</protein>
<accession>A0A3G5A4W7</accession>
<evidence type="ECO:0000313" key="2">
    <source>
        <dbReference type="EMBL" id="AYV82285.1"/>
    </source>
</evidence>
<reference evidence="2" key="1">
    <citation type="submission" date="2018-10" db="EMBL/GenBank/DDBJ databases">
        <title>Hidden diversity of soil giant viruses.</title>
        <authorList>
            <person name="Schulz F."/>
            <person name="Alteio L."/>
            <person name="Goudeau D."/>
            <person name="Ryan E.M."/>
            <person name="Malmstrom R.R."/>
            <person name="Blanchard J."/>
            <person name="Woyke T."/>
        </authorList>
    </citation>
    <scope>NUCLEOTIDE SEQUENCE</scope>
    <source>
        <strain evidence="2">HOV1</strain>
    </source>
</reference>
<keyword evidence="1" id="KW-0472">Membrane</keyword>
<keyword evidence="1" id="KW-1133">Transmembrane helix</keyword>